<dbReference type="AlphaFoldDB" id="A0A6N7Q0V6"/>
<evidence type="ECO:0000313" key="3">
    <source>
        <dbReference type="Proteomes" id="UP000440224"/>
    </source>
</evidence>
<name>A0A6N7Q0V6_9BACT</name>
<proteinExistence type="predicted"/>
<dbReference type="Proteomes" id="UP000440224">
    <property type="component" value="Unassembled WGS sequence"/>
</dbReference>
<evidence type="ECO:0000313" key="2">
    <source>
        <dbReference type="EMBL" id="MRG96400.1"/>
    </source>
</evidence>
<feature type="compositionally biased region" description="Basic residues" evidence="1">
    <location>
        <begin position="30"/>
        <end position="42"/>
    </location>
</feature>
<evidence type="ECO:0000256" key="1">
    <source>
        <dbReference type="SAM" id="MobiDB-lite"/>
    </source>
</evidence>
<comment type="caution">
    <text evidence="2">The sequence shown here is derived from an EMBL/GenBank/DDBJ whole genome shotgun (WGS) entry which is preliminary data.</text>
</comment>
<dbReference type="PANTHER" id="PTHR36455:SF1">
    <property type="entry name" value="BLR8292 PROTEIN"/>
    <property type="match status" value="1"/>
</dbReference>
<feature type="region of interest" description="Disordered" evidence="1">
    <location>
        <begin position="1"/>
        <end position="53"/>
    </location>
</feature>
<sequence length="189" mass="21077">MADRVCLGDEEPRPRALDRGLCSRRDPRRSGHPPPRAFRRRTSLGSSNRGARSRFARRASAEAVVIGSTRQITVYAYRAPVDMRKSFDTLTALVIQGLRRDVMSGDLFVFVSRTRQRAKVLYWDGTGLCLFAKRLAKGYFAAPWTRAGDGPLVLTTSELALLLEGSDLIARMPLSPPAYAPTNRVLRWG</sequence>
<dbReference type="Pfam" id="PF05717">
    <property type="entry name" value="TnpB_IS66"/>
    <property type="match status" value="1"/>
</dbReference>
<dbReference type="EMBL" id="WJIE01000011">
    <property type="protein sequence ID" value="MRG96400.1"/>
    <property type="molecule type" value="Genomic_DNA"/>
</dbReference>
<accession>A0A6N7Q0V6</accession>
<dbReference type="OrthoDB" id="9801450at2"/>
<gene>
    <name evidence="2" type="primary">tnpB</name>
    <name evidence="2" type="ORF">GF068_31420</name>
</gene>
<protein>
    <submittedName>
        <fullName evidence="2">IS66 family insertion sequence element accessory protein TnpB</fullName>
    </submittedName>
</protein>
<dbReference type="PANTHER" id="PTHR36455">
    <property type="match status" value="1"/>
</dbReference>
<organism evidence="2 3">
    <name type="scientific">Polyangium spumosum</name>
    <dbReference type="NCBI Taxonomy" id="889282"/>
    <lineage>
        <taxon>Bacteria</taxon>
        <taxon>Pseudomonadati</taxon>
        <taxon>Myxococcota</taxon>
        <taxon>Polyangia</taxon>
        <taxon>Polyangiales</taxon>
        <taxon>Polyangiaceae</taxon>
        <taxon>Polyangium</taxon>
    </lineage>
</organism>
<reference evidence="2 3" key="1">
    <citation type="submission" date="2019-10" db="EMBL/GenBank/DDBJ databases">
        <title>A soil myxobacterium in the family Polyangiaceae.</title>
        <authorList>
            <person name="Li Y."/>
            <person name="Wang J."/>
        </authorList>
    </citation>
    <scope>NUCLEOTIDE SEQUENCE [LARGE SCALE GENOMIC DNA]</scope>
    <source>
        <strain evidence="2 3">DSM 14734</strain>
    </source>
</reference>
<dbReference type="InterPro" id="IPR008878">
    <property type="entry name" value="Transposase_IS66_Orf2"/>
</dbReference>
<dbReference type="NCBIfam" id="NF033819">
    <property type="entry name" value="IS66_TnpB"/>
    <property type="match status" value="1"/>
</dbReference>
<feature type="compositionally biased region" description="Basic and acidic residues" evidence="1">
    <location>
        <begin position="1"/>
        <end position="29"/>
    </location>
</feature>
<keyword evidence="3" id="KW-1185">Reference proteome</keyword>